<proteinExistence type="inferred from homology"/>
<dbReference type="Pfam" id="PF11967">
    <property type="entry name" value="RecO_N"/>
    <property type="match status" value="1"/>
</dbReference>
<dbReference type="Proteomes" id="UP000230538">
    <property type="component" value="Unassembled WGS sequence"/>
</dbReference>
<name>A0A2M7WXY1_UNCKA</name>
<accession>A0A2M7WXY1</accession>
<evidence type="ECO:0000313" key="10">
    <source>
        <dbReference type="Proteomes" id="UP000230538"/>
    </source>
</evidence>
<keyword evidence="3 7" id="KW-0227">DNA damage</keyword>
<comment type="caution">
    <text evidence="9">The sequence shown here is derived from an EMBL/GenBank/DDBJ whole genome shotgun (WGS) entry which is preliminary data.</text>
</comment>
<sequence>MSTYKTEGIILKYKDFGEADRLLTVFSKHYGKLKLVVKGARRLTSRKGGNIEILNLGQLFIIEGKNLDLLSEIVVEETFQELKKDLMLMAEVYQITEFIDGLTVENEPNLKFFSLILEILHLLKELKENVKARELAMLAFEIQSLKIVGFWLKEEVVRKYGLPEDFGKIIQSLEENPLGEVVKTEFSKQNLGTAQEVLKNQLRWVLEKDLKSISFQQQIRQLH</sequence>
<evidence type="ECO:0000256" key="2">
    <source>
        <dbReference type="ARBA" id="ARBA00021310"/>
    </source>
</evidence>
<comment type="similarity">
    <text evidence="1 7">Belongs to the RecO family.</text>
</comment>
<evidence type="ECO:0000256" key="6">
    <source>
        <dbReference type="ARBA" id="ARBA00033409"/>
    </source>
</evidence>
<dbReference type="InterPro" id="IPR037278">
    <property type="entry name" value="ARFGAP/RecO"/>
</dbReference>
<evidence type="ECO:0000256" key="1">
    <source>
        <dbReference type="ARBA" id="ARBA00007452"/>
    </source>
</evidence>
<dbReference type="PANTHER" id="PTHR33991:SF1">
    <property type="entry name" value="DNA REPAIR PROTEIN RECO"/>
    <property type="match status" value="1"/>
</dbReference>
<dbReference type="Gene3D" id="1.20.1440.120">
    <property type="entry name" value="Recombination protein O, C-terminal domain"/>
    <property type="match status" value="1"/>
</dbReference>
<dbReference type="SUPFAM" id="SSF57863">
    <property type="entry name" value="ArfGap/RecO-like zinc finger"/>
    <property type="match status" value="1"/>
</dbReference>
<dbReference type="NCBIfam" id="TIGR00613">
    <property type="entry name" value="reco"/>
    <property type="match status" value="1"/>
</dbReference>
<evidence type="ECO:0000256" key="7">
    <source>
        <dbReference type="HAMAP-Rule" id="MF_00201"/>
    </source>
</evidence>
<keyword evidence="4 7" id="KW-0233">DNA recombination</keyword>
<dbReference type="InterPro" id="IPR042242">
    <property type="entry name" value="RecO_C"/>
</dbReference>
<evidence type="ECO:0000256" key="5">
    <source>
        <dbReference type="ARBA" id="ARBA00023204"/>
    </source>
</evidence>
<feature type="domain" description="DNA replication/recombination mediator RecO N-terminal" evidence="8">
    <location>
        <begin position="1"/>
        <end position="77"/>
    </location>
</feature>
<dbReference type="InterPro" id="IPR003717">
    <property type="entry name" value="RecO"/>
</dbReference>
<reference evidence="10" key="1">
    <citation type="submission" date="2017-09" db="EMBL/GenBank/DDBJ databases">
        <title>Depth-based differentiation of microbial function through sediment-hosted aquifers and enrichment of novel symbionts in the deep terrestrial subsurface.</title>
        <authorList>
            <person name="Probst A.J."/>
            <person name="Ladd B."/>
            <person name="Jarett J.K."/>
            <person name="Geller-Mcgrath D.E."/>
            <person name="Sieber C.M.K."/>
            <person name="Emerson J.B."/>
            <person name="Anantharaman K."/>
            <person name="Thomas B.C."/>
            <person name="Malmstrom R."/>
            <person name="Stieglmeier M."/>
            <person name="Klingl A."/>
            <person name="Woyke T."/>
            <person name="Ryan C.M."/>
            <person name="Banfield J.F."/>
        </authorList>
    </citation>
    <scope>NUCLEOTIDE SEQUENCE [LARGE SCALE GENOMIC DNA]</scope>
</reference>
<protein>
    <recommendedName>
        <fullName evidence="2 7">DNA repair protein RecO</fullName>
    </recommendedName>
    <alternativeName>
        <fullName evidence="6 7">Recombination protein O</fullName>
    </alternativeName>
</protein>
<gene>
    <name evidence="7 9" type="primary">recO</name>
    <name evidence="9" type="ORF">CO181_01740</name>
</gene>
<keyword evidence="5 7" id="KW-0234">DNA repair</keyword>
<evidence type="ECO:0000259" key="8">
    <source>
        <dbReference type="Pfam" id="PF11967"/>
    </source>
</evidence>
<dbReference type="SUPFAM" id="SSF50249">
    <property type="entry name" value="Nucleic acid-binding proteins"/>
    <property type="match status" value="1"/>
</dbReference>
<dbReference type="InterPro" id="IPR012340">
    <property type="entry name" value="NA-bd_OB-fold"/>
</dbReference>
<evidence type="ECO:0000256" key="3">
    <source>
        <dbReference type="ARBA" id="ARBA00022763"/>
    </source>
</evidence>
<dbReference type="GO" id="GO:0006310">
    <property type="term" value="P:DNA recombination"/>
    <property type="evidence" value="ECO:0007669"/>
    <property type="project" value="UniProtKB-UniRule"/>
</dbReference>
<organism evidence="9 10">
    <name type="scientific">candidate division WWE3 bacterium CG_4_9_14_3_um_filter_43_9</name>
    <dbReference type="NCBI Taxonomy" id="1975082"/>
    <lineage>
        <taxon>Bacteria</taxon>
        <taxon>Katanobacteria</taxon>
    </lineage>
</organism>
<dbReference type="AlphaFoldDB" id="A0A2M7WXY1"/>
<comment type="function">
    <text evidence="7">Involved in DNA repair and RecF pathway recombination.</text>
</comment>
<dbReference type="PANTHER" id="PTHR33991">
    <property type="entry name" value="DNA REPAIR PROTEIN RECO"/>
    <property type="match status" value="1"/>
</dbReference>
<dbReference type="HAMAP" id="MF_00201">
    <property type="entry name" value="RecO"/>
    <property type="match status" value="1"/>
</dbReference>
<evidence type="ECO:0000256" key="4">
    <source>
        <dbReference type="ARBA" id="ARBA00023172"/>
    </source>
</evidence>
<dbReference type="GO" id="GO:0006302">
    <property type="term" value="P:double-strand break repair"/>
    <property type="evidence" value="ECO:0007669"/>
    <property type="project" value="TreeGrafter"/>
</dbReference>
<dbReference type="GO" id="GO:0043590">
    <property type="term" value="C:bacterial nucleoid"/>
    <property type="evidence" value="ECO:0007669"/>
    <property type="project" value="TreeGrafter"/>
</dbReference>
<dbReference type="Gene3D" id="2.40.50.140">
    <property type="entry name" value="Nucleic acid-binding proteins"/>
    <property type="match status" value="1"/>
</dbReference>
<dbReference type="InterPro" id="IPR022572">
    <property type="entry name" value="DNA_rep/recomb_RecO_N"/>
</dbReference>
<evidence type="ECO:0000313" key="9">
    <source>
        <dbReference type="EMBL" id="PJA37878.1"/>
    </source>
</evidence>
<dbReference type="Pfam" id="PF02565">
    <property type="entry name" value="RecO_C"/>
    <property type="match status" value="1"/>
</dbReference>
<dbReference type="EMBL" id="PFXB01000049">
    <property type="protein sequence ID" value="PJA37878.1"/>
    <property type="molecule type" value="Genomic_DNA"/>
</dbReference>